<sequence>MALAAVQLLANYKHIYARTSTTESESKIMQRRPFFYRKSSDISSPLLDSRYCAFNACYPHGVITRWWIQDLTHSLMFPTHPCSKPIYHSPPAAAATFADDLLADDVLADIDTYPAATPPPAPNPNTPISIPASIEMGTATLDLDLAIAIVANHDATAAPAEPDEVRLLE</sequence>
<keyword evidence="2" id="KW-1185">Reference proteome</keyword>
<dbReference type="AlphaFoldDB" id="A0A6A6XEH6"/>
<dbReference type="Proteomes" id="UP000799757">
    <property type="component" value="Unassembled WGS sequence"/>
</dbReference>
<organism evidence="1 2">
    <name type="scientific">Melanomma pulvis-pyrius CBS 109.77</name>
    <dbReference type="NCBI Taxonomy" id="1314802"/>
    <lineage>
        <taxon>Eukaryota</taxon>
        <taxon>Fungi</taxon>
        <taxon>Dikarya</taxon>
        <taxon>Ascomycota</taxon>
        <taxon>Pezizomycotina</taxon>
        <taxon>Dothideomycetes</taxon>
        <taxon>Pleosporomycetidae</taxon>
        <taxon>Pleosporales</taxon>
        <taxon>Melanommataceae</taxon>
        <taxon>Melanomma</taxon>
    </lineage>
</organism>
<evidence type="ECO:0000313" key="1">
    <source>
        <dbReference type="EMBL" id="KAF2794443.1"/>
    </source>
</evidence>
<protein>
    <submittedName>
        <fullName evidence="1">Uncharacterized protein</fullName>
    </submittedName>
</protein>
<accession>A0A6A6XEH6</accession>
<evidence type="ECO:0000313" key="2">
    <source>
        <dbReference type="Proteomes" id="UP000799757"/>
    </source>
</evidence>
<reference evidence="1" key="1">
    <citation type="journal article" date="2020" name="Stud. Mycol.">
        <title>101 Dothideomycetes genomes: a test case for predicting lifestyles and emergence of pathogens.</title>
        <authorList>
            <person name="Haridas S."/>
            <person name="Albert R."/>
            <person name="Binder M."/>
            <person name="Bloem J."/>
            <person name="Labutti K."/>
            <person name="Salamov A."/>
            <person name="Andreopoulos B."/>
            <person name="Baker S."/>
            <person name="Barry K."/>
            <person name="Bills G."/>
            <person name="Bluhm B."/>
            <person name="Cannon C."/>
            <person name="Castanera R."/>
            <person name="Culley D."/>
            <person name="Daum C."/>
            <person name="Ezra D."/>
            <person name="Gonzalez J."/>
            <person name="Henrissat B."/>
            <person name="Kuo A."/>
            <person name="Liang C."/>
            <person name="Lipzen A."/>
            <person name="Lutzoni F."/>
            <person name="Magnuson J."/>
            <person name="Mondo S."/>
            <person name="Nolan M."/>
            <person name="Ohm R."/>
            <person name="Pangilinan J."/>
            <person name="Park H.-J."/>
            <person name="Ramirez L."/>
            <person name="Alfaro M."/>
            <person name="Sun H."/>
            <person name="Tritt A."/>
            <person name="Yoshinaga Y."/>
            <person name="Zwiers L.-H."/>
            <person name="Turgeon B."/>
            <person name="Goodwin S."/>
            <person name="Spatafora J."/>
            <person name="Crous P."/>
            <person name="Grigoriev I."/>
        </authorList>
    </citation>
    <scope>NUCLEOTIDE SEQUENCE</scope>
    <source>
        <strain evidence="1">CBS 109.77</strain>
    </source>
</reference>
<name>A0A6A6XEH6_9PLEO</name>
<proteinExistence type="predicted"/>
<dbReference type="EMBL" id="MU001891">
    <property type="protein sequence ID" value="KAF2794443.1"/>
    <property type="molecule type" value="Genomic_DNA"/>
</dbReference>
<gene>
    <name evidence="1" type="ORF">K505DRAFT_361100</name>
</gene>